<name>A0A2W5R6Y7_VARPD</name>
<sequence length="102" mass="11124">MSTRTTTVTITHCTTVGPADPLAALQLAHACGASIEWVAELAEAGILHPQTSRLEDWSFDGSDLRRALDARRLQRDFDVGLDAAALILDLQQEVRRLKALLS</sequence>
<accession>A0A2W5R6Y7</accession>
<proteinExistence type="predicted"/>
<evidence type="ECO:0000313" key="1">
    <source>
        <dbReference type="EMBL" id="PZQ66157.1"/>
    </source>
</evidence>
<gene>
    <name evidence="1" type="ORF">DI563_24335</name>
</gene>
<dbReference type="Pfam" id="PF13591">
    <property type="entry name" value="MerR_2"/>
    <property type="match status" value="1"/>
</dbReference>
<organism evidence="1 2">
    <name type="scientific">Variovorax paradoxus</name>
    <dbReference type="NCBI Taxonomy" id="34073"/>
    <lineage>
        <taxon>Bacteria</taxon>
        <taxon>Pseudomonadati</taxon>
        <taxon>Pseudomonadota</taxon>
        <taxon>Betaproteobacteria</taxon>
        <taxon>Burkholderiales</taxon>
        <taxon>Comamonadaceae</taxon>
        <taxon>Variovorax</taxon>
    </lineage>
</organism>
<protein>
    <submittedName>
        <fullName evidence="1">MerR family transcriptional regulator</fullName>
    </submittedName>
</protein>
<comment type="caution">
    <text evidence="1">The sequence shown here is derived from an EMBL/GenBank/DDBJ whole genome shotgun (WGS) entry which is preliminary data.</text>
</comment>
<dbReference type="EMBL" id="QFPP01000447">
    <property type="protein sequence ID" value="PZQ66157.1"/>
    <property type="molecule type" value="Genomic_DNA"/>
</dbReference>
<dbReference type="Proteomes" id="UP000249135">
    <property type="component" value="Unassembled WGS sequence"/>
</dbReference>
<evidence type="ECO:0000313" key="2">
    <source>
        <dbReference type="Proteomes" id="UP000249135"/>
    </source>
</evidence>
<reference evidence="1 2" key="1">
    <citation type="submission" date="2017-08" db="EMBL/GenBank/DDBJ databases">
        <title>Infants hospitalized years apart are colonized by the same room-sourced microbial strains.</title>
        <authorList>
            <person name="Brooks B."/>
            <person name="Olm M.R."/>
            <person name="Firek B.A."/>
            <person name="Baker R."/>
            <person name="Thomas B.C."/>
            <person name="Morowitz M.J."/>
            <person name="Banfield J.F."/>
        </authorList>
    </citation>
    <scope>NUCLEOTIDE SEQUENCE [LARGE SCALE GENOMIC DNA]</scope>
    <source>
        <strain evidence="1">S2_005_003_R2_41</strain>
    </source>
</reference>
<dbReference type="Gene3D" id="1.10.1660.10">
    <property type="match status" value="1"/>
</dbReference>
<dbReference type="AlphaFoldDB" id="A0A2W5R6Y7"/>